<evidence type="ECO:0008006" key="11">
    <source>
        <dbReference type="Google" id="ProtNLM"/>
    </source>
</evidence>
<dbReference type="GO" id="GO:0005886">
    <property type="term" value="C:plasma membrane"/>
    <property type="evidence" value="ECO:0007669"/>
    <property type="project" value="UniProtKB-SubCell"/>
</dbReference>
<dbReference type="Proteomes" id="UP000229916">
    <property type="component" value="Unassembled WGS sequence"/>
</dbReference>
<evidence type="ECO:0000256" key="6">
    <source>
        <dbReference type="ARBA" id="ARBA00023136"/>
    </source>
</evidence>
<evidence type="ECO:0000313" key="10">
    <source>
        <dbReference type="Proteomes" id="UP000229916"/>
    </source>
</evidence>
<comment type="caution">
    <text evidence="9">The sequence shown here is derived from an EMBL/GenBank/DDBJ whole genome shotgun (WGS) entry which is preliminary data.</text>
</comment>
<evidence type="ECO:0000256" key="2">
    <source>
        <dbReference type="ARBA" id="ARBA00022475"/>
    </source>
</evidence>
<evidence type="ECO:0000256" key="4">
    <source>
        <dbReference type="ARBA" id="ARBA00022692"/>
    </source>
</evidence>
<keyword evidence="6 8" id="KW-0472">Membrane</keyword>
<sequence>MDGPLHFFPKPIVWLCKPTSILTLLTFLFIVFRIYLLIVTPQINIWGAHAFANDFLSYYLGAILWRTQQNLYDVTQLVALKDTLGLQFLVGQGFVYPMFLAFFIAPLTFLPVLTAVRTWYLINVIIYAALGYFLGKKLTSLKPGLFFLVMFIFFTFPPLFGNFGSGQINILIFALYFTYLWSIEKQKPWLGGIFLSIATFLKVYPAAFLLCALLKKRMRIVAGFLLSVPLLVGIPLIFNSFDHFFYYFKNILPAIQSDADPYFTNQSVNAFLSRIFYSSDYSLPLLSVDINTFKVITWGVILFSVGVIVFSTFCCRHDPKKTVMLELVWLGTIVLVSGKSNFWTFVPTVLITLFLIIRFTFLLTWQKGLAVISLFLLYYQALFFGLTDKLMRLWWQVPHLGFLYLSAGFLGLLFEVVILISLIVKRPPREMGSRFF</sequence>
<keyword evidence="3" id="KW-0808">Transferase</keyword>
<feature type="transmembrane region" description="Helical" evidence="8">
    <location>
        <begin position="295"/>
        <end position="315"/>
    </location>
</feature>
<feature type="transmembrane region" description="Helical" evidence="8">
    <location>
        <begin position="86"/>
        <end position="112"/>
    </location>
</feature>
<feature type="transmembrane region" description="Helical" evidence="8">
    <location>
        <begin position="368"/>
        <end position="387"/>
    </location>
</feature>
<name>A0A2M7AMN6_UNCKA</name>
<comment type="subcellular location">
    <subcellularLocation>
        <location evidence="1">Cell membrane</location>
        <topology evidence="1">Multi-pass membrane protein</topology>
    </subcellularLocation>
</comment>
<evidence type="ECO:0000256" key="7">
    <source>
        <dbReference type="ARBA" id="ARBA00024033"/>
    </source>
</evidence>
<feature type="transmembrane region" description="Helical" evidence="8">
    <location>
        <begin position="118"/>
        <end position="135"/>
    </location>
</feature>
<proteinExistence type="inferred from homology"/>
<accession>A0A2M7AMN6</accession>
<dbReference type="AlphaFoldDB" id="A0A2M7AMN6"/>
<evidence type="ECO:0000256" key="5">
    <source>
        <dbReference type="ARBA" id="ARBA00022989"/>
    </source>
</evidence>
<keyword evidence="5 8" id="KW-1133">Transmembrane helix</keyword>
<evidence type="ECO:0000256" key="8">
    <source>
        <dbReference type="SAM" id="Phobius"/>
    </source>
</evidence>
<feature type="transmembrane region" description="Helical" evidence="8">
    <location>
        <begin position="220"/>
        <end position="238"/>
    </location>
</feature>
<feature type="transmembrane region" description="Helical" evidence="8">
    <location>
        <begin position="344"/>
        <end position="361"/>
    </location>
</feature>
<keyword evidence="4 8" id="KW-0812">Transmembrane</keyword>
<feature type="transmembrane region" description="Helical" evidence="8">
    <location>
        <begin position="21"/>
        <end position="39"/>
    </location>
</feature>
<feature type="transmembrane region" description="Helical" evidence="8">
    <location>
        <begin position="45"/>
        <end position="65"/>
    </location>
</feature>
<evidence type="ECO:0000256" key="1">
    <source>
        <dbReference type="ARBA" id="ARBA00004651"/>
    </source>
</evidence>
<keyword evidence="2" id="KW-1003">Cell membrane</keyword>
<dbReference type="Pfam" id="PF09594">
    <property type="entry name" value="GT87"/>
    <property type="match status" value="1"/>
</dbReference>
<reference evidence="10" key="1">
    <citation type="submission" date="2017-09" db="EMBL/GenBank/DDBJ databases">
        <title>Depth-based differentiation of microbial function through sediment-hosted aquifers and enrichment of novel symbionts in the deep terrestrial subsurface.</title>
        <authorList>
            <person name="Probst A.J."/>
            <person name="Ladd B."/>
            <person name="Jarett J.K."/>
            <person name="Geller-Mcgrath D.E."/>
            <person name="Sieber C.M.K."/>
            <person name="Emerson J.B."/>
            <person name="Anantharaman K."/>
            <person name="Thomas B.C."/>
            <person name="Malmstrom R."/>
            <person name="Stieglmeier M."/>
            <person name="Klingl A."/>
            <person name="Woyke T."/>
            <person name="Ryan C.M."/>
            <person name="Banfield J.F."/>
        </authorList>
    </citation>
    <scope>NUCLEOTIDE SEQUENCE [LARGE SCALE GENOMIC DNA]</scope>
</reference>
<feature type="transmembrane region" description="Helical" evidence="8">
    <location>
        <begin position="147"/>
        <end position="177"/>
    </location>
</feature>
<feature type="transmembrane region" description="Helical" evidence="8">
    <location>
        <begin position="402"/>
        <end position="424"/>
    </location>
</feature>
<dbReference type="EMBL" id="PEWD01000064">
    <property type="protein sequence ID" value="PIU68668.1"/>
    <property type="molecule type" value="Genomic_DNA"/>
</dbReference>
<comment type="similarity">
    <text evidence="7">Belongs to the glycosyltransferase 87 family.</text>
</comment>
<evidence type="ECO:0000256" key="3">
    <source>
        <dbReference type="ARBA" id="ARBA00022679"/>
    </source>
</evidence>
<feature type="transmembrane region" description="Helical" evidence="8">
    <location>
        <begin position="189"/>
        <end position="213"/>
    </location>
</feature>
<dbReference type="InterPro" id="IPR018584">
    <property type="entry name" value="GT87"/>
</dbReference>
<feature type="transmembrane region" description="Helical" evidence="8">
    <location>
        <begin position="322"/>
        <end position="338"/>
    </location>
</feature>
<dbReference type="GO" id="GO:0016758">
    <property type="term" value="F:hexosyltransferase activity"/>
    <property type="evidence" value="ECO:0007669"/>
    <property type="project" value="InterPro"/>
</dbReference>
<evidence type="ECO:0000313" key="9">
    <source>
        <dbReference type="EMBL" id="PIU68668.1"/>
    </source>
</evidence>
<gene>
    <name evidence="9" type="ORF">COS81_03255</name>
</gene>
<protein>
    <recommendedName>
        <fullName evidence="11">DUF2029 domain-containing protein</fullName>
    </recommendedName>
</protein>
<organism evidence="9 10">
    <name type="scientific">candidate division WWE3 bacterium CG06_land_8_20_14_3_00_42_16</name>
    <dbReference type="NCBI Taxonomy" id="1975083"/>
    <lineage>
        <taxon>Bacteria</taxon>
        <taxon>Katanobacteria</taxon>
    </lineage>
</organism>